<dbReference type="OrthoDB" id="10531724at2759"/>
<dbReference type="InterPro" id="IPR050951">
    <property type="entry name" value="Retrovirus_Pol_polyprotein"/>
</dbReference>
<feature type="region of interest" description="Disordered" evidence="1">
    <location>
        <begin position="1029"/>
        <end position="1059"/>
    </location>
</feature>
<evidence type="ECO:0000313" key="2">
    <source>
        <dbReference type="EMBL" id="PFX19145.1"/>
    </source>
</evidence>
<proteinExistence type="predicted"/>
<feature type="compositionally biased region" description="Polar residues" evidence="1">
    <location>
        <begin position="584"/>
        <end position="597"/>
    </location>
</feature>
<dbReference type="EMBL" id="LSMT01000375">
    <property type="protein sequence ID" value="PFX19145.1"/>
    <property type="molecule type" value="Genomic_DNA"/>
</dbReference>
<sequence>MQMATVPRRRIAVRFSVVPIPLIERAFPELGGENPLTSVLRPFPLFSLSLQHIALNVPSRRRDEGTFILSQSTFTPRKIQDVIRPICLPSPPSVLPVNSPEAISFQLREDTDQKTENTRVSVIPTTPLKLEPPSSERHKDMSYQPQSTSSVQFVDAIASSPETSSPSSSLSMLKVDFSTIDEEDEKDGASGVMGVAEYSKKKNIFPPKMAANSVENYMENVINEPLLAKRMRKDPDATTGKSVVVLRTRDVRVRDDLVFMPNTIEMAQLKKPDKGQFKTNIPISSKMTESDIKQTLMEHFPILTGKRFYCASVVDNRTRLEFHGERCIWDGHFIKKTIKGNSALYIFLEEEHQEKGSAPDSGGSEVVVDSGYESSFREQLGVKCSFDQITTSAELMSSVSPAKMSLSSLDTNVQPIPEKLPGVISTYDVPTGNITSYSNLVSGQAEKGSEKSDIELSNERPLMNVQQETAATRNTIFWVQQPLSMGGFPFFVIPTAGGIPVAPAAIEASILGSSEALTTVDTTEISQLFSLTGPEGDRSDSVGDQQETEKFKSPDQEQPNVEKTDSSQVAEKESAGSIPVAGDQGSSGPFTIQTSEFEPSDTLDSGFEPSGKPEDNTVLDVHSATAGAAVRGDVYVKNVMLLKKEDLVQGNGKILMPTIIEMARMRKTGQYKRQVQFSKSMSEEAVRKTIQEEFPTFDLSGRFSCASISNHDSTLQFHGSPRVWDGRTIIRILKGKSALYIVMEEIQVPPKTVRDQNPLSMLCEVAVRKERVDVEKASGSPPNQALTEPLSSEDLGKSEDILRIFPQQGPIEGRDPFILVFEDSLPLDVGSTWADFGKEAVVYLERRNDLNLIGIIPASRKPGIVTVTVHSSNGRILGETDFVYYDKDRETLLRLVTDPKLQSDFFRHWANFMAVETKRTERQDLSQPSTGFSQPNQVLCPLVCTAEKYDVLQLVNIFFNYSAKRAIHLAHKEEKILSESVANYHSNNNFENYLAEKYKRFSEEIEANQEFSSTVDRLEPAKAAEKEERRLRGYLGDVDTSSNSENSDSDCDSEDRPQTALNKDLAEKEAKEINELDLLQARLGYVDPQDLGNLKPKPQERGLLEANNQRRDLLLANRSRNFDQNSVADKNRRAVEISEDKASDTYPRNQKEGGIDKFVSELKRLSLTCELGDLRDSPIRDRIVGGVLSDELRGELLKKPDLTRQTAHEYCRTFEAAENQKYKFNTPTMAGSERSLHPLNDKPGKLPNKVHLEVDPSVPPVIHPPRKLPIALLEPTREKLTEMEEDGIIVKEEEHTPWVSSMLVIDKRKVKEKNTPLSDKDVRICIDPRDLNKVLKRPHYPIVTVEEVANRLSGAKSFMSLDACSGYWELPVDDESSKLLTFNTPWGRYRFTRLRLLACLLPLKSTKERWTNSLKEFLWGL</sequence>
<dbReference type="PANTHER" id="PTHR37984">
    <property type="entry name" value="PROTEIN CBG26694"/>
    <property type="match status" value="1"/>
</dbReference>
<feature type="compositionally biased region" description="Low complexity" evidence="1">
    <location>
        <begin position="1037"/>
        <end position="1046"/>
    </location>
</feature>
<evidence type="ECO:0000313" key="3">
    <source>
        <dbReference type="Proteomes" id="UP000225706"/>
    </source>
</evidence>
<keyword evidence="3" id="KW-1185">Reference proteome</keyword>
<name>A0A2B4RSB4_STYPI</name>
<evidence type="ECO:0000256" key="1">
    <source>
        <dbReference type="SAM" id="MobiDB-lite"/>
    </source>
</evidence>
<accession>A0A2B4RSB4</accession>
<gene>
    <name evidence="2" type="primary">POL</name>
    <name evidence="2" type="ORF">AWC38_SpisGene16464</name>
</gene>
<dbReference type="InterPro" id="IPR043502">
    <property type="entry name" value="DNA/RNA_pol_sf"/>
</dbReference>
<dbReference type="CDD" id="cd01647">
    <property type="entry name" value="RT_LTR"/>
    <property type="match status" value="1"/>
</dbReference>
<dbReference type="Gene3D" id="3.10.10.10">
    <property type="entry name" value="HIV Type 1 Reverse Transcriptase, subunit A, domain 1"/>
    <property type="match status" value="1"/>
</dbReference>
<dbReference type="Gene3D" id="3.30.70.270">
    <property type="match status" value="1"/>
</dbReference>
<dbReference type="Proteomes" id="UP000225706">
    <property type="component" value="Unassembled WGS sequence"/>
</dbReference>
<protein>
    <submittedName>
        <fullName evidence="2">Retrovirus-related Pol polyprotein</fullName>
    </submittedName>
</protein>
<organism evidence="2 3">
    <name type="scientific">Stylophora pistillata</name>
    <name type="common">Smooth cauliflower coral</name>
    <dbReference type="NCBI Taxonomy" id="50429"/>
    <lineage>
        <taxon>Eukaryota</taxon>
        <taxon>Metazoa</taxon>
        <taxon>Cnidaria</taxon>
        <taxon>Anthozoa</taxon>
        <taxon>Hexacorallia</taxon>
        <taxon>Scleractinia</taxon>
        <taxon>Astrocoeniina</taxon>
        <taxon>Pocilloporidae</taxon>
        <taxon>Stylophora</taxon>
    </lineage>
</organism>
<feature type="region of interest" description="Disordered" evidence="1">
    <location>
        <begin position="126"/>
        <end position="148"/>
    </location>
</feature>
<comment type="caution">
    <text evidence="2">The sequence shown here is derived from an EMBL/GenBank/DDBJ whole genome shotgun (WGS) entry which is preliminary data.</text>
</comment>
<feature type="compositionally biased region" description="Basic and acidic residues" evidence="1">
    <location>
        <begin position="535"/>
        <end position="574"/>
    </location>
</feature>
<dbReference type="SUPFAM" id="SSF56672">
    <property type="entry name" value="DNA/RNA polymerases"/>
    <property type="match status" value="1"/>
</dbReference>
<dbReference type="InterPro" id="IPR043128">
    <property type="entry name" value="Rev_trsase/Diguanyl_cyclase"/>
</dbReference>
<reference evidence="3" key="1">
    <citation type="journal article" date="2017" name="bioRxiv">
        <title>Comparative analysis of the genomes of Stylophora pistillata and Acropora digitifera provides evidence for extensive differences between species of corals.</title>
        <authorList>
            <person name="Voolstra C.R."/>
            <person name="Li Y."/>
            <person name="Liew Y.J."/>
            <person name="Baumgarten S."/>
            <person name="Zoccola D."/>
            <person name="Flot J.-F."/>
            <person name="Tambutte S."/>
            <person name="Allemand D."/>
            <person name="Aranda M."/>
        </authorList>
    </citation>
    <scope>NUCLEOTIDE SEQUENCE [LARGE SCALE GENOMIC DNA]</scope>
</reference>
<feature type="region of interest" description="Disordered" evidence="1">
    <location>
        <begin position="530"/>
        <end position="618"/>
    </location>
</feature>
<dbReference type="PANTHER" id="PTHR37984:SF5">
    <property type="entry name" value="PROTEIN NYNRIN-LIKE"/>
    <property type="match status" value="1"/>
</dbReference>